<proteinExistence type="inferred from homology"/>
<keyword evidence="6 9" id="KW-1133">Transmembrane helix</keyword>
<gene>
    <name evidence="11" type="ORF">CLNEO_03180</name>
    <name evidence="12" type="ORF">CLNEO_04470</name>
</gene>
<comment type="subcellular location">
    <subcellularLocation>
        <location evidence="1">Cell inner membrane</location>
        <topology evidence="1">Multi-pass membrane protein</topology>
    </subcellularLocation>
</comment>
<dbReference type="InterPro" id="IPR055348">
    <property type="entry name" value="DctQ"/>
</dbReference>
<evidence type="ECO:0000256" key="5">
    <source>
        <dbReference type="ARBA" id="ARBA00022692"/>
    </source>
</evidence>
<comment type="similarity">
    <text evidence="8">Belongs to the TRAP transporter small permease family.</text>
</comment>
<dbReference type="STRING" id="36847.CLNEO_03180"/>
<evidence type="ECO:0000256" key="9">
    <source>
        <dbReference type="SAM" id="Phobius"/>
    </source>
</evidence>
<feature type="transmembrane region" description="Helical" evidence="9">
    <location>
        <begin position="139"/>
        <end position="159"/>
    </location>
</feature>
<evidence type="ECO:0000313" key="12">
    <source>
        <dbReference type="EMBL" id="KXL54341.1"/>
    </source>
</evidence>
<dbReference type="GO" id="GO:0005886">
    <property type="term" value="C:plasma membrane"/>
    <property type="evidence" value="ECO:0007669"/>
    <property type="project" value="UniProtKB-SubCell"/>
</dbReference>
<dbReference type="OrthoDB" id="45144at2"/>
<keyword evidence="5 9" id="KW-0812">Transmembrane</keyword>
<name>A0A136WI21_9FIRM</name>
<comment type="caution">
    <text evidence="11">The sequence shown here is derived from an EMBL/GenBank/DDBJ whole genome shotgun (WGS) entry which is preliminary data.</text>
</comment>
<organism evidence="11 13">
    <name type="scientific">Anaerotignum neopropionicum</name>
    <dbReference type="NCBI Taxonomy" id="36847"/>
    <lineage>
        <taxon>Bacteria</taxon>
        <taxon>Bacillati</taxon>
        <taxon>Bacillota</taxon>
        <taxon>Clostridia</taxon>
        <taxon>Lachnospirales</taxon>
        <taxon>Anaerotignaceae</taxon>
        <taxon>Anaerotignum</taxon>
    </lineage>
</organism>
<feature type="transmembrane region" description="Helical" evidence="9">
    <location>
        <begin position="25"/>
        <end position="44"/>
    </location>
</feature>
<keyword evidence="3" id="KW-1003">Cell membrane</keyword>
<evidence type="ECO:0000256" key="2">
    <source>
        <dbReference type="ARBA" id="ARBA00022448"/>
    </source>
</evidence>
<feature type="domain" description="Tripartite ATP-independent periplasmic transporters DctQ component" evidence="10">
    <location>
        <begin position="36"/>
        <end position="166"/>
    </location>
</feature>
<evidence type="ECO:0000256" key="7">
    <source>
        <dbReference type="ARBA" id="ARBA00023136"/>
    </source>
</evidence>
<dbReference type="EMBL" id="LRVM01000001">
    <property type="protein sequence ID" value="KXL54341.1"/>
    <property type="molecule type" value="Genomic_DNA"/>
</dbReference>
<evidence type="ECO:0000256" key="1">
    <source>
        <dbReference type="ARBA" id="ARBA00004429"/>
    </source>
</evidence>
<evidence type="ECO:0000256" key="4">
    <source>
        <dbReference type="ARBA" id="ARBA00022519"/>
    </source>
</evidence>
<reference evidence="11 13" key="1">
    <citation type="submission" date="2016-01" db="EMBL/GenBank/DDBJ databases">
        <title>Genome sequence of Clostridium neopropionicum X4, DSM-3847.</title>
        <authorList>
            <person name="Poehlein A."/>
            <person name="Beck M.H."/>
            <person name="Bengelsdorf F.R."/>
            <person name="Daniel R."/>
            <person name="Duerre P."/>
        </authorList>
    </citation>
    <scope>NUCLEOTIDE SEQUENCE [LARGE SCALE GENOMIC DNA]</scope>
    <source>
        <strain evidence="11 13">DSM-3847</strain>
    </source>
</reference>
<protein>
    <submittedName>
        <fullName evidence="11">Tripartite ATP-independent periplasmic transporter, DctQ component</fullName>
    </submittedName>
</protein>
<dbReference type="RefSeq" id="WP_066083810.1">
    <property type="nucleotide sequence ID" value="NZ_LRVM01000001.1"/>
</dbReference>
<evidence type="ECO:0000256" key="3">
    <source>
        <dbReference type="ARBA" id="ARBA00022475"/>
    </source>
</evidence>
<keyword evidence="7 9" id="KW-0472">Membrane</keyword>
<dbReference type="AlphaFoldDB" id="A0A136WI21"/>
<dbReference type="PANTHER" id="PTHR35011">
    <property type="entry name" value="2,3-DIKETO-L-GULONATE TRAP TRANSPORTER SMALL PERMEASE PROTEIN YIAM"/>
    <property type="match status" value="1"/>
</dbReference>
<dbReference type="EMBL" id="LRVM01000001">
    <property type="protein sequence ID" value="KXL54216.1"/>
    <property type="molecule type" value="Genomic_DNA"/>
</dbReference>
<keyword evidence="2" id="KW-0813">Transport</keyword>
<evidence type="ECO:0000259" key="10">
    <source>
        <dbReference type="Pfam" id="PF04290"/>
    </source>
</evidence>
<feature type="transmembrane region" description="Helical" evidence="9">
    <location>
        <begin position="101"/>
        <end position="119"/>
    </location>
</feature>
<evidence type="ECO:0000256" key="6">
    <source>
        <dbReference type="ARBA" id="ARBA00022989"/>
    </source>
</evidence>
<evidence type="ECO:0000313" key="13">
    <source>
        <dbReference type="Proteomes" id="UP000070539"/>
    </source>
</evidence>
<keyword evidence="13" id="KW-1185">Reference proteome</keyword>
<dbReference type="Proteomes" id="UP000070539">
    <property type="component" value="Unassembled WGS sequence"/>
</dbReference>
<dbReference type="Pfam" id="PF04290">
    <property type="entry name" value="DctQ"/>
    <property type="match status" value="1"/>
</dbReference>
<keyword evidence="4" id="KW-0997">Cell inner membrane</keyword>
<evidence type="ECO:0000256" key="8">
    <source>
        <dbReference type="ARBA" id="ARBA00038436"/>
    </source>
</evidence>
<dbReference type="InterPro" id="IPR007387">
    <property type="entry name" value="TRAP_DctQ"/>
</dbReference>
<evidence type="ECO:0000313" key="11">
    <source>
        <dbReference type="EMBL" id="KXL54216.1"/>
    </source>
</evidence>
<sequence length="178" mass="20896">MEYYEGIKTPALRMIYRAIISVQRFVCYICAIALPLIITYQVVLRYVLKAPLMGIEELLTFFIIWLYMMSGSVASERRCHIECGILTLYIKNEKTIKIFKCFKSIFSFIICAWLTRWAFWYFQYSLGLWKTSGILKIPMFFGESSMFLGLAFMLFFAALEVIDSIRELIAFLKEGKRV</sequence>
<accession>A0A136WI21</accession>